<evidence type="ECO:0008006" key="3">
    <source>
        <dbReference type="Google" id="ProtNLM"/>
    </source>
</evidence>
<name>A0A563ELB0_9PSEU</name>
<comment type="caution">
    <text evidence="1">The sequence shown here is derived from an EMBL/GenBank/DDBJ whole genome shotgun (WGS) entry which is preliminary data.</text>
</comment>
<dbReference type="EMBL" id="VOBR01000024">
    <property type="protein sequence ID" value="TWP47845.1"/>
    <property type="molecule type" value="Genomic_DNA"/>
</dbReference>
<proteinExistence type="predicted"/>
<reference evidence="1 2" key="1">
    <citation type="submission" date="2019-07" db="EMBL/GenBank/DDBJ databases">
        <title>Lentzea xizangensis sp. nov., isolated from Qinghai-Tibetan Plateau Soils.</title>
        <authorList>
            <person name="Huang J."/>
        </authorList>
    </citation>
    <scope>NUCLEOTIDE SEQUENCE [LARGE SCALE GENOMIC DNA]</scope>
    <source>
        <strain evidence="1 2">FXJ1.1311</strain>
    </source>
</reference>
<dbReference type="SUPFAM" id="SSF53335">
    <property type="entry name" value="S-adenosyl-L-methionine-dependent methyltransferases"/>
    <property type="match status" value="1"/>
</dbReference>
<gene>
    <name evidence="1" type="ORF">FKR81_31400</name>
</gene>
<protein>
    <recommendedName>
        <fullName evidence="3">Methyltransferase domain-containing protein</fullName>
    </recommendedName>
</protein>
<dbReference type="RefSeq" id="WP_146357455.1">
    <property type="nucleotide sequence ID" value="NZ_VOBR01000024.1"/>
</dbReference>
<accession>A0A563ELB0</accession>
<evidence type="ECO:0000313" key="2">
    <source>
        <dbReference type="Proteomes" id="UP000316639"/>
    </source>
</evidence>
<dbReference type="AlphaFoldDB" id="A0A563ELB0"/>
<dbReference type="Proteomes" id="UP000316639">
    <property type="component" value="Unassembled WGS sequence"/>
</dbReference>
<dbReference type="InterPro" id="IPR029063">
    <property type="entry name" value="SAM-dependent_MTases_sf"/>
</dbReference>
<sequence length="106" mass="11665">MLGAFSYEHQAGEHRCRRGLAVLRRLVGALKPGGVLVLGEFLGPSDDLVLRAPDERSASLVRRFNAALRTLVTKGGSDWSWAAKVPESMRDAGLERIEVSEYREDA</sequence>
<keyword evidence="2" id="KW-1185">Reference proteome</keyword>
<dbReference type="OrthoDB" id="3469983at2"/>
<dbReference type="Gene3D" id="3.40.50.150">
    <property type="entry name" value="Vaccinia Virus protein VP39"/>
    <property type="match status" value="1"/>
</dbReference>
<organism evidence="1 2">
    <name type="scientific">Lentzea tibetensis</name>
    <dbReference type="NCBI Taxonomy" id="2591470"/>
    <lineage>
        <taxon>Bacteria</taxon>
        <taxon>Bacillati</taxon>
        <taxon>Actinomycetota</taxon>
        <taxon>Actinomycetes</taxon>
        <taxon>Pseudonocardiales</taxon>
        <taxon>Pseudonocardiaceae</taxon>
        <taxon>Lentzea</taxon>
    </lineage>
</organism>
<evidence type="ECO:0000313" key="1">
    <source>
        <dbReference type="EMBL" id="TWP47845.1"/>
    </source>
</evidence>